<feature type="domain" description="CHAT" evidence="2">
    <location>
        <begin position="182"/>
        <end position="443"/>
    </location>
</feature>
<dbReference type="AlphaFoldDB" id="A0A0A1TSH1"/>
<dbReference type="HOGENOM" id="CLU_372169_0_0_1"/>
<reference evidence="3 4" key="1">
    <citation type="journal article" date="2015" name="Genome Announc.">
        <title>Draft Genome Sequence and Gene Annotation of the Entomopathogenic Fungus Verticillium hemipterigenum.</title>
        <authorList>
            <person name="Horn F."/>
            <person name="Habel A."/>
            <person name="Scharf D.H."/>
            <person name="Dworschak J."/>
            <person name="Brakhage A.A."/>
            <person name="Guthke R."/>
            <person name="Hertweck C."/>
            <person name="Linde J."/>
        </authorList>
    </citation>
    <scope>NUCLEOTIDE SEQUENCE [LARGE SCALE GENOMIC DNA]</scope>
</reference>
<organism evidence="3 4">
    <name type="scientific">[Torrubiella] hemipterigena</name>
    <dbReference type="NCBI Taxonomy" id="1531966"/>
    <lineage>
        <taxon>Eukaryota</taxon>
        <taxon>Fungi</taxon>
        <taxon>Dikarya</taxon>
        <taxon>Ascomycota</taxon>
        <taxon>Pezizomycotina</taxon>
        <taxon>Sordariomycetes</taxon>
        <taxon>Hypocreomycetidae</taxon>
        <taxon>Hypocreales</taxon>
        <taxon>Clavicipitaceae</taxon>
        <taxon>Clavicipitaceae incertae sedis</taxon>
        <taxon>'Torrubiella' clade</taxon>
    </lineage>
</organism>
<proteinExistence type="predicted"/>
<evidence type="ECO:0000313" key="3">
    <source>
        <dbReference type="EMBL" id="CEJ94442.1"/>
    </source>
</evidence>
<dbReference type="EMBL" id="CDHN01000007">
    <property type="protein sequence ID" value="CEJ94442.1"/>
    <property type="molecule type" value="Genomic_DNA"/>
</dbReference>
<dbReference type="InterPro" id="IPR024983">
    <property type="entry name" value="CHAT_dom"/>
</dbReference>
<keyword evidence="4" id="KW-1185">Reference proteome</keyword>
<dbReference type="OrthoDB" id="5301473at2759"/>
<name>A0A0A1TSH1_9HYPO</name>
<feature type="compositionally biased region" description="Polar residues" evidence="1">
    <location>
        <begin position="456"/>
        <end position="465"/>
    </location>
</feature>
<accession>A0A0A1TSH1</accession>
<evidence type="ECO:0000259" key="2">
    <source>
        <dbReference type="Pfam" id="PF12770"/>
    </source>
</evidence>
<dbReference type="STRING" id="1531966.A0A0A1TSH1"/>
<dbReference type="Proteomes" id="UP000039046">
    <property type="component" value="Unassembled WGS sequence"/>
</dbReference>
<evidence type="ECO:0000313" key="4">
    <source>
        <dbReference type="Proteomes" id="UP000039046"/>
    </source>
</evidence>
<feature type="region of interest" description="Disordered" evidence="1">
    <location>
        <begin position="445"/>
        <end position="465"/>
    </location>
</feature>
<gene>
    <name evidence="3" type="ORF">VHEMI09973</name>
</gene>
<evidence type="ECO:0000256" key="1">
    <source>
        <dbReference type="SAM" id="MobiDB-lite"/>
    </source>
</evidence>
<dbReference type="Pfam" id="PF12770">
    <property type="entry name" value="CHAT"/>
    <property type="match status" value="1"/>
</dbReference>
<sequence length="680" mass="77569">MDILTIRSTTGRQRLLEVTPPPQSVLSAASEPSAASHRRWPVTITLNDRPPIRTTLIDPFLETQYNTVLERYLRNTDEEGWSPAPEQGRLIDASRLESLIKAYAETLLGQLDIKPSLLNGPLGLKTKGPQLSVLQINVVEECEAGAEAAEEGGIHCLAWEVLESVGLPRMPKIQLRVTRVVDITMTRSSRNIRQMRRSGNLHLPLSLVQADPGATFKILLVVARDFQRMGAQRDPEPDLAQFPLMTIQRKLKSRLLLEVVRPGSVEELERHLKQRAADGIQFNLVHFDLHGRIMEDEHGVPVPWLLFAQRQARFQRYTPKTPQVQFSKASVVADVLVEYRIENVVLNACLSAYNGTNSSANLSHIFLQRGIFNVSAMWYFVHWQTVATYLERFYVELLLKGTEFHAAAQAGRYEIRNRPTVSGGRLCKDHFICVNYTRESHWADGMDVGRDPSPAPSTSSNDSMMSATSMRSFKTASWRPSTPKLGDAQIASDEPVMRMKLHMLELEYKLFTYHIVYGSDLNRVESDMDISVENVIGMWMMTNLLDEVCFYRGKDFARRALRSKSIPFRDRRSRSSGGYLQLLFPKPIKSLQTSTLHVVRDLDEVLDPGWQADDEENRKAEDRRVLAFDNLQRFAQRVHSEGSYMLILGKQDPQWWTRNLQFLDGAWWLALPWSLSINNR</sequence>
<protein>
    <recommendedName>
        <fullName evidence="2">CHAT domain-containing protein</fullName>
    </recommendedName>
</protein>